<sequence>MKDSLVLLKSLNLFGFTPLLLFKVQIQWLILRMVVVATEW</sequence>
<reference evidence="2" key="1">
    <citation type="submission" date="2012-05" db="EMBL/GenBank/DDBJ databases">
        <authorList>
            <person name="Krishnakumar V."/>
            <person name="Cheung F."/>
            <person name="Xiao Y."/>
            <person name="Chan A."/>
            <person name="Moskal W.A."/>
            <person name="Town C.D."/>
        </authorList>
    </citation>
    <scope>NUCLEOTIDE SEQUENCE</scope>
</reference>
<evidence type="ECO:0000313" key="2">
    <source>
        <dbReference type="EMBL" id="AFK46207.1"/>
    </source>
</evidence>
<feature type="transmembrane region" description="Helical" evidence="1">
    <location>
        <begin position="6"/>
        <end position="24"/>
    </location>
</feature>
<dbReference type="EMBL" id="BT146413">
    <property type="protein sequence ID" value="AFK46207.1"/>
    <property type="molecule type" value="mRNA"/>
</dbReference>
<keyword evidence="1" id="KW-0812">Transmembrane</keyword>
<evidence type="ECO:0008006" key="3">
    <source>
        <dbReference type="Google" id="ProtNLM"/>
    </source>
</evidence>
<keyword evidence="1" id="KW-0472">Membrane</keyword>
<evidence type="ECO:0000256" key="1">
    <source>
        <dbReference type="SAM" id="Phobius"/>
    </source>
</evidence>
<keyword evidence="1" id="KW-1133">Transmembrane helix</keyword>
<accession>I3T115</accession>
<protein>
    <recommendedName>
        <fullName evidence="3">Transmembrane protein</fullName>
    </recommendedName>
</protein>
<dbReference type="AlphaFoldDB" id="I3T115"/>
<proteinExistence type="evidence at transcript level"/>
<name>I3T115_MEDTR</name>
<organism evidence="2">
    <name type="scientific">Medicago truncatula</name>
    <name type="common">Barrel medic</name>
    <name type="synonym">Medicago tribuloides</name>
    <dbReference type="NCBI Taxonomy" id="3880"/>
    <lineage>
        <taxon>Eukaryota</taxon>
        <taxon>Viridiplantae</taxon>
        <taxon>Streptophyta</taxon>
        <taxon>Embryophyta</taxon>
        <taxon>Tracheophyta</taxon>
        <taxon>Spermatophyta</taxon>
        <taxon>Magnoliopsida</taxon>
        <taxon>eudicotyledons</taxon>
        <taxon>Gunneridae</taxon>
        <taxon>Pentapetalae</taxon>
        <taxon>rosids</taxon>
        <taxon>fabids</taxon>
        <taxon>Fabales</taxon>
        <taxon>Fabaceae</taxon>
        <taxon>Papilionoideae</taxon>
        <taxon>50 kb inversion clade</taxon>
        <taxon>NPAAA clade</taxon>
        <taxon>Hologalegina</taxon>
        <taxon>IRL clade</taxon>
        <taxon>Trifolieae</taxon>
        <taxon>Medicago</taxon>
    </lineage>
</organism>